<dbReference type="PANTHER" id="PTHR35601:SF1">
    <property type="entry name" value="TOXIN RELE"/>
    <property type="match status" value="1"/>
</dbReference>
<evidence type="ECO:0000256" key="1">
    <source>
        <dbReference type="ARBA" id="ARBA00006226"/>
    </source>
</evidence>
<keyword evidence="4" id="KW-1185">Reference proteome</keyword>
<sequence length="147" mass="16894">MAEFEGKSLSELLKSKTLESLEDAYDAQVSNLGDLADKEYLEAPVSRPLEITKKFHKQIKKMDRFAAKIILMWLSKYLEGCEDAKVFGKELVGNYAGKLRYKVGDYRVICTLDNQKLIVLALELGHRREVHKKQRITLAKHSYFALN</sequence>
<evidence type="ECO:0000256" key="2">
    <source>
        <dbReference type="ARBA" id="ARBA00022649"/>
    </source>
</evidence>
<accession>A0A4V0WPA1</accession>
<evidence type="ECO:0000313" key="3">
    <source>
        <dbReference type="EMBL" id="GCF93139.1"/>
    </source>
</evidence>
<keyword evidence="2" id="KW-1277">Toxin-antitoxin system</keyword>
<comment type="caution">
    <text evidence="3">The sequence shown here is derived from an EMBL/GenBank/DDBJ whole genome shotgun (WGS) entry which is preliminary data.</text>
</comment>
<dbReference type="InterPro" id="IPR007712">
    <property type="entry name" value="RelE/ParE_toxin"/>
</dbReference>
<dbReference type="Proteomes" id="UP000290567">
    <property type="component" value="Unassembled WGS sequence"/>
</dbReference>
<dbReference type="EMBL" id="BJCC01000008">
    <property type="protein sequence ID" value="GCF93139.1"/>
    <property type="molecule type" value="Genomic_DNA"/>
</dbReference>
<evidence type="ECO:0000313" key="4">
    <source>
        <dbReference type="Proteomes" id="UP000290567"/>
    </source>
</evidence>
<dbReference type="SUPFAM" id="SSF143011">
    <property type="entry name" value="RelE-like"/>
    <property type="match status" value="1"/>
</dbReference>
<dbReference type="Gene3D" id="3.30.2310.20">
    <property type="entry name" value="RelE-like"/>
    <property type="match status" value="1"/>
</dbReference>
<evidence type="ECO:0008006" key="5">
    <source>
        <dbReference type="Google" id="ProtNLM"/>
    </source>
</evidence>
<dbReference type="AlphaFoldDB" id="A0A4V0WPA1"/>
<proteinExistence type="inferred from homology"/>
<dbReference type="PANTHER" id="PTHR35601">
    <property type="entry name" value="TOXIN RELE"/>
    <property type="match status" value="1"/>
</dbReference>
<protein>
    <recommendedName>
        <fullName evidence="5">Addiction module toxin RelE</fullName>
    </recommendedName>
</protein>
<comment type="similarity">
    <text evidence="1">Belongs to the RelE toxin family.</text>
</comment>
<name>A0A4V0WPA1_9ENTE</name>
<organism evidence="3 4">
    <name type="scientific">Enterococcus florum</name>
    <dbReference type="NCBI Taxonomy" id="2480627"/>
    <lineage>
        <taxon>Bacteria</taxon>
        <taxon>Bacillati</taxon>
        <taxon>Bacillota</taxon>
        <taxon>Bacilli</taxon>
        <taxon>Lactobacillales</taxon>
        <taxon>Enterococcaceae</taxon>
        <taxon>Enterococcus</taxon>
    </lineage>
</organism>
<dbReference type="Pfam" id="PF05016">
    <property type="entry name" value="ParE_toxin"/>
    <property type="match status" value="1"/>
</dbReference>
<dbReference type="OrthoDB" id="9805098at2"/>
<dbReference type="InterPro" id="IPR035093">
    <property type="entry name" value="RelE/ParE_toxin_dom_sf"/>
</dbReference>
<gene>
    <name evidence="3" type="ORF">NRIC_10300</name>
</gene>
<reference evidence="4" key="1">
    <citation type="submission" date="2019-02" db="EMBL/GenBank/DDBJ databases">
        <title>Draft genome sequence of Enterococcus sp. Gos25-1.</title>
        <authorList>
            <person name="Tanaka N."/>
            <person name="Shiwa Y."/>
            <person name="Fujita N."/>
        </authorList>
    </citation>
    <scope>NUCLEOTIDE SEQUENCE [LARGE SCALE GENOMIC DNA]</scope>
    <source>
        <strain evidence="4">Gos25-1</strain>
    </source>
</reference>